<organism evidence="2 3">
    <name type="scientific">Pseudoalteromonas amylolytica</name>
    <dbReference type="NCBI Taxonomy" id="1859457"/>
    <lineage>
        <taxon>Bacteria</taxon>
        <taxon>Pseudomonadati</taxon>
        <taxon>Pseudomonadota</taxon>
        <taxon>Gammaproteobacteria</taxon>
        <taxon>Alteromonadales</taxon>
        <taxon>Pseudoalteromonadaceae</taxon>
        <taxon>Pseudoalteromonas</taxon>
    </lineage>
</organism>
<reference evidence="2 3" key="1">
    <citation type="submission" date="2016-09" db="EMBL/GenBank/DDBJ databases">
        <title>Pseudoalteromonas amylolytica sp. nov., isolated from the surface seawater.</title>
        <authorList>
            <person name="Wu Y.-H."/>
            <person name="Cheng H."/>
            <person name="Jin X.-B."/>
            <person name="Wang C.-S."/>
            <person name="Xu X.-W."/>
        </authorList>
    </citation>
    <scope>NUCLEOTIDE SEQUENCE [LARGE SCALE GENOMIC DNA]</scope>
    <source>
        <strain evidence="2 3">JW1</strain>
    </source>
</reference>
<sequence length="253" mass="28507">MRHFKLTSAALCCLLASACSTETTNSNDVKTEAIWSDVYVTSNGNDSRVIAELNVSSRNGNNLNLVSGDKLSVTANSTTKDMEKDVDFFDIDYRVTFPYFAQDTEYEVKLYRAEEQITLKSKVTLPQAIDILAPQTEQTFPVDEVLDLRWIKATSPKDNESLKITIASVCKNGDEEISSSHILSDVEDDGKKSIDFEALELFKNEKLNNNFDCTVNFEFERRRYGSTDSRYASGSRTYAISHNKLDNINITLK</sequence>
<dbReference type="STRING" id="1859457.BET10_00560"/>
<protein>
    <submittedName>
        <fullName evidence="2">Uncharacterized protein</fullName>
    </submittedName>
</protein>
<accession>A0A1S1MNC5</accession>
<dbReference type="EMBL" id="MKJU01000035">
    <property type="protein sequence ID" value="OHU87142.1"/>
    <property type="molecule type" value="Genomic_DNA"/>
</dbReference>
<evidence type="ECO:0000313" key="3">
    <source>
        <dbReference type="Proteomes" id="UP000179786"/>
    </source>
</evidence>
<feature type="chain" id="PRO_5010214922" evidence="1">
    <location>
        <begin position="22"/>
        <end position="253"/>
    </location>
</feature>
<dbReference type="OrthoDB" id="6307791at2"/>
<dbReference type="Proteomes" id="UP000179786">
    <property type="component" value="Unassembled WGS sequence"/>
</dbReference>
<evidence type="ECO:0000256" key="1">
    <source>
        <dbReference type="SAM" id="SignalP"/>
    </source>
</evidence>
<feature type="signal peptide" evidence="1">
    <location>
        <begin position="1"/>
        <end position="21"/>
    </location>
</feature>
<gene>
    <name evidence="2" type="ORF">BET10_00560</name>
</gene>
<proteinExistence type="predicted"/>
<evidence type="ECO:0000313" key="2">
    <source>
        <dbReference type="EMBL" id="OHU87142.1"/>
    </source>
</evidence>
<dbReference type="PROSITE" id="PS51257">
    <property type="entry name" value="PROKAR_LIPOPROTEIN"/>
    <property type="match status" value="1"/>
</dbReference>
<dbReference type="AlphaFoldDB" id="A0A1S1MNC5"/>
<keyword evidence="3" id="KW-1185">Reference proteome</keyword>
<name>A0A1S1MNC5_9GAMM</name>
<keyword evidence="1" id="KW-0732">Signal</keyword>
<dbReference type="RefSeq" id="WP_070987644.1">
    <property type="nucleotide sequence ID" value="NZ_MKJU01000035.1"/>
</dbReference>
<comment type="caution">
    <text evidence="2">The sequence shown here is derived from an EMBL/GenBank/DDBJ whole genome shotgun (WGS) entry which is preliminary data.</text>
</comment>